<accession>A0A1C7ICG4</accession>
<evidence type="ECO:0000313" key="2">
    <source>
        <dbReference type="EMBL" id="ANU77341.1"/>
    </source>
</evidence>
<name>A0A1C7ICG4_9FIRM</name>
<dbReference type="KEGG" id="byl:A4V09_17275"/>
<dbReference type="STRING" id="1796616.A4V09_17275"/>
<protein>
    <recommendedName>
        <fullName evidence="1">Alpha-L-glutamate ligase-related protein ATP-grasp domain-containing protein</fullName>
    </recommendedName>
</protein>
<evidence type="ECO:0000259" key="1">
    <source>
        <dbReference type="Pfam" id="PF14397"/>
    </source>
</evidence>
<organism evidence="2 3">
    <name type="scientific">Blautia pseudococcoides</name>
    <dbReference type="NCBI Taxonomy" id="1796616"/>
    <lineage>
        <taxon>Bacteria</taxon>
        <taxon>Bacillati</taxon>
        <taxon>Bacillota</taxon>
        <taxon>Clostridia</taxon>
        <taxon>Lachnospirales</taxon>
        <taxon>Lachnospiraceae</taxon>
        <taxon>Blautia</taxon>
    </lineage>
</organism>
<reference evidence="2" key="1">
    <citation type="submission" date="2017-04" db="EMBL/GenBank/DDBJ databases">
        <title>Complete Genome Sequences of Twelve Strains of a Stable Defined Moderately Diverse Mouse Microbiota 2 (sDMDMm2).</title>
        <authorList>
            <person name="Uchimura Y."/>
            <person name="Wyss M."/>
            <person name="Brugiroux S."/>
            <person name="Limenitakis J.P."/>
            <person name="Stecher B."/>
            <person name="McCoy K.D."/>
            <person name="Macpherson A.J."/>
        </authorList>
    </citation>
    <scope>NUCLEOTIDE SEQUENCE</scope>
    <source>
        <strain evidence="2">YL58</strain>
    </source>
</reference>
<dbReference type="AlphaFoldDB" id="A0A1C7ICG4"/>
<gene>
    <name evidence="2" type="ORF">A4V09_17275</name>
</gene>
<proteinExistence type="predicted"/>
<dbReference type="EMBL" id="CP015405">
    <property type="protein sequence ID" value="ANU77341.1"/>
    <property type="molecule type" value="Genomic_DNA"/>
</dbReference>
<dbReference type="Pfam" id="PF14397">
    <property type="entry name" value="ATPgrasp_ST"/>
    <property type="match status" value="1"/>
</dbReference>
<dbReference type="SUPFAM" id="SSF56059">
    <property type="entry name" value="Glutathione synthetase ATP-binding domain-like"/>
    <property type="match status" value="1"/>
</dbReference>
<dbReference type="OrthoDB" id="8736147at2"/>
<keyword evidence="3" id="KW-1185">Reference proteome</keyword>
<dbReference type="Proteomes" id="UP000092574">
    <property type="component" value="Chromosome"/>
</dbReference>
<dbReference type="RefSeq" id="WP_065543470.1">
    <property type="nucleotide sequence ID" value="NZ_CP015405.2"/>
</dbReference>
<feature type="domain" description="Alpha-L-glutamate ligase-related protein ATP-grasp" evidence="1">
    <location>
        <begin position="161"/>
        <end position="316"/>
    </location>
</feature>
<dbReference type="InterPro" id="IPR039523">
    <property type="entry name" value="RimK-rel_E_lig_ATP-grasp"/>
</dbReference>
<evidence type="ECO:0000313" key="3">
    <source>
        <dbReference type="Proteomes" id="UP000092574"/>
    </source>
</evidence>
<sequence>MNETMFQKCKRLFKEVEVNIDPKASVLKKMIILMDFAIEYRFHGVYLLDYIQYDFYSKTRRERKKYVVHGKLLEIMRVCNNPKHRYIFDQKPEFDKAFFNYLHRDWMDVKNTSYEKFAEFIKTKDSFFAKQPDGMFGTGVEKVFVKDIEDLHKLYEDYRRREILCEETLTQCSEMMEFNDTSINTLRVVSIVRADGKVEIMGGLLRVGRKGRIADNFHHQGICAYIDPITGIVCTLGVDKNNDRHILHPDSKKKIVGFQIPIWKEVVDTVKKAALEFPDMRYIGWDIVITNDYEIALVEGNPGADPDAEQITTKEGRWPYYEKYLRGIRKLNNCT</sequence>